<keyword evidence="3" id="KW-1185">Reference proteome</keyword>
<accession>G2H087</accession>
<name>G2H087_9ENTR</name>
<protein>
    <submittedName>
        <fullName evidence="2">Ogr/Delta-like zinc finger protein</fullName>
    </submittedName>
</protein>
<proteinExistence type="predicted"/>
<gene>
    <name evidence="2" type="ORF">Rin_00014670</name>
</gene>
<reference evidence="2 3" key="1">
    <citation type="journal article" date="2012" name="Genome Res.">
        <title>Genomic basis of endosymbiont-conferred protection against an insect parasitoid.</title>
        <authorList>
            <person name="Hansen A.K."/>
            <person name="Vorburger C."/>
            <person name="Moran N.A."/>
        </authorList>
    </citation>
    <scope>NUCLEOTIDE SEQUENCE [LARGE SCALE GENOMIC DNA]</scope>
    <source>
        <strain evidence="3">R5.15</strain>
    </source>
</reference>
<evidence type="ECO:0000313" key="2">
    <source>
        <dbReference type="EMBL" id="EGY28614.1"/>
    </source>
</evidence>
<sequence>RDRDPDHDELSSLPTSRPHSHQLLRLQHHQRTLWLEQFNLILRCSRLPYYLYCLRSHALNQIKLLQPYQQCTNINCGHTFITMETFVRSIVKPQNVQSAPPHPAKNAQVGFCFEVGGVINGYEYR</sequence>
<evidence type="ECO:0000313" key="3">
    <source>
        <dbReference type="Proteomes" id="UP000004116"/>
    </source>
</evidence>
<organism evidence="2 3">
    <name type="scientific">Candidatus Regiella insecticola 5.15</name>
    <dbReference type="NCBI Taxonomy" id="1005043"/>
    <lineage>
        <taxon>Bacteria</taxon>
        <taxon>Pseudomonadati</taxon>
        <taxon>Pseudomonadota</taxon>
        <taxon>Gammaproteobacteria</taxon>
        <taxon>Enterobacterales</taxon>
        <taxon>Enterobacteriaceae</taxon>
        <taxon>aphid secondary symbionts</taxon>
        <taxon>Candidatus Regiella</taxon>
    </lineage>
</organism>
<dbReference type="InterPro" id="IPR007684">
    <property type="entry name" value="Znf_Ogr/Delta"/>
</dbReference>
<evidence type="ECO:0000259" key="1">
    <source>
        <dbReference type="Pfam" id="PF04606"/>
    </source>
</evidence>
<dbReference type="AlphaFoldDB" id="G2H087"/>
<feature type="domain" description="Zinc finger Ogr/Delta-type" evidence="1">
    <location>
        <begin position="68"/>
        <end position="90"/>
    </location>
</feature>
<dbReference type="Pfam" id="PF04606">
    <property type="entry name" value="Ogr_Delta"/>
    <property type="match status" value="1"/>
</dbReference>
<dbReference type="EMBL" id="AGCA01000350">
    <property type="protein sequence ID" value="EGY28614.1"/>
    <property type="molecule type" value="Genomic_DNA"/>
</dbReference>
<dbReference type="Proteomes" id="UP000004116">
    <property type="component" value="Unassembled WGS sequence"/>
</dbReference>
<feature type="non-terminal residue" evidence="2">
    <location>
        <position position="1"/>
    </location>
</feature>
<comment type="caution">
    <text evidence="2">The sequence shown here is derived from an EMBL/GenBank/DDBJ whole genome shotgun (WGS) entry which is preliminary data.</text>
</comment>